<protein>
    <recommendedName>
        <fullName evidence="6">Bifunctional chitinase/lysozyme</fullName>
    </recommendedName>
</protein>
<keyword evidence="1" id="KW-0175">Coiled coil</keyword>
<dbReference type="Gene3D" id="3.20.20.80">
    <property type="entry name" value="Glycosidases"/>
    <property type="match status" value="2"/>
</dbReference>
<dbReference type="PROSITE" id="PS51257">
    <property type="entry name" value="PROKAR_LIPOPROTEIN"/>
    <property type="match status" value="1"/>
</dbReference>
<gene>
    <name evidence="4" type="ORF">CXP39_01290</name>
</gene>
<reference evidence="4 5" key="1">
    <citation type="submission" date="2017-12" db="EMBL/GenBank/DDBJ databases">
        <title>Mesoplasma syrphidae YJS, Complete Genome.</title>
        <authorList>
            <person name="Knight T.F."/>
            <person name="Citino T."/>
            <person name="Rubinstein R."/>
            <person name="Neuschaefer Z."/>
        </authorList>
    </citation>
    <scope>NUCLEOTIDE SEQUENCE [LARGE SCALE GENOMIC DNA]</scope>
    <source>
        <strain evidence="4 5">YJS</strain>
    </source>
</reference>
<evidence type="ECO:0000256" key="3">
    <source>
        <dbReference type="SAM" id="SignalP"/>
    </source>
</evidence>
<feature type="region of interest" description="Disordered" evidence="2">
    <location>
        <begin position="611"/>
        <end position="639"/>
    </location>
</feature>
<dbReference type="InterPro" id="IPR052750">
    <property type="entry name" value="GH18_Chitinase"/>
</dbReference>
<dbReference type="Proteomes" id="UP000233419">
    <property type="component" value="Chromosome"/>
</dbReference>
<dbReference type="RefSeq" id="WP_027048629.1">
    <property type="nucleotide sequence ID" value="NZ_CP025257.1"/>
</dbReference>
<keyword evidence="5" id="KW-1185">Reference proteome</keyword>
<evidence type="ECO:0000256" key="1">
    <source>
        <dbReference type="SAM" id="Coils"/>
    </source>
</evidence>
<evidence type="ECO:0008006" key="6">
    <source>
        <dbReference type="Google" id="ProtNLM"/>
    </source>
</evidence>
<dbReference type="OrthoDB" id="99456at2"/>
<feature type="coiled-coil region" evidence="1">
    <location>
        <begin position="26"/>
        <end position="81"/>
    </location>
</feature>
<dbReference type="KEGG" id="msyr:CXP39_01290"/>
<proteinExistence type="predicted"/>
<sequence>MKKILTLLGAISLATTTGLAVVACNNQKESLKERELEKEVQTLKDKIKKLEFDLEANKEQLDSTKSKLKDLVTKLDELKNNQKGGYGKISIEASEARKKAIANQEWQSVLQQDYSLSKKSQKALNYSPTKDTFSIAKLMNNQNDVSTLAHKNIIQIKDRLEFTPYADIGIVEDTVEYLLKEKGRPGAYRQIAKDELQKNNSSIINYNHLGKIATNSKVITEASEVTLGFMQNASDTGELVPMWNAAPAKDNLGILADQANETEYAKWFNDRYRSWTNQTETGKLQPNNVRISFGPFANALWHNAWLNNKTPEQLASVLEKIAKKYNTKKFDFYFAAPYLSKNGDHASSQRLLAAALKILIERDNKFDVQLSLVVSTKWGISINPGLSSSRDLKLLGDEAYPLYNFTKYLGLNFRLNLVTGYLTETDSLQLGQRWEVEIMKEAILASRKNWVEMHQAFNSVSKSDLPSEKEISRRIKVTPWIGRRAEKASYNFTPESAIELREFAEQQNLGGIGMFYISRDVPSEFQKKGNSIYNLSDDNALNQNIRSGSGFKQFTYAKALNGTLKREHLVPEAQTKAEIRVIGGIDYQEDIEKVKALDNIENDSHVIVSEVGGGISDDKNPPNWEPPSGQNTSMYKTWKDANPNRSEKIVRKAVKNKNTYYSPYLDAGLYQGNDIVKIIEEVPAMDHLTLAFVQQVNQHGNKLEMSIAGQAKNNEGYAWWEETQLWAKMLKPLVDKNAFENIKVAYGGAITGGFTEKNPWTLANKLHSNDSARAQEVLTEALVGYQQELVDIVQKYNNKTVQMPKAIDFDIEGHAQSLDADNRLLAKTLADMKKADSSWDFSITLPVLPTGLTVVGYHVMDIFIEEYHKAGLAQKDLPIINLMLMDYGDGFYRHARDVRKVTNFQLAKEAVEATKVNLENSIIKHFKTVELKNLYSKLAGTPMIGVNDTIQGVFTLEDAKEMYNWAHEIELAYVSIWSMNDDRGFNLDSKKPSAKTLTSHGLTYLKEYDFSKAFAGNWNKIGK</sequence>
<dbReference type="InterPro" id="IPR017853">
    <property type="entry name" value="GH"/>
</dbReference>
<evidence type="ECO:0000256" key="2">
    <source>
        <dbReference type="SAM" id="MobiDB-lite"/>
    </source>
</evidence>
<dbReference type="AlphaFoldDB" id="A0A2K9BJI7"/>
<feature type="chain" id="PRO_5014888268" description="Bifunctional chitinase/lysozyme" evidence="3">
    <location>
        <begin position="21"/>
        <end position="1023"/>
    </location>
</feature>
<dbReference type="SUPFAM" id="SSF51445">
    <property type="entry name" value="(Trans)glycosidases"/>
    <property type="match status" value="1"/>
</dbReference>
<dbReference type="NCBIfam" id="NF038029">
    <property type="entry name" value="LP_plasma"/>
    <property type="match status" value="1"/>
</dbReference>
<evidence type="ECO:0000313" key="5">
    <source>
        <dbReference type="Proteomes" id="UP000233419"/>
    </source>
</evidence>
<dbReference type="PANTHER" id="PTHR42976:SF1">
    <property type="entry name" value="GH18 DOMAIN-CONTAINING PROTEIN-RELATED"/>
    <property type="match status" value="1"/>
</dbReference>
<organism evidence="4 5">
    <name type="scientific">Mesoplasma syrphidae</name>
    <dbReference type="NCBI Taxonomy" id="225999"/>
    <lineage>
        <taxon>Bacteria</taxon>
        <taxon>Bacillati</taxon>
        <taxon>Mycoplasmatota</taxon>
        <taxon>Mollicutes</taxon>
        <taxon>Entomoplasmatales</taxon>
        <taxon>Entomoplasmataceae</taxon>
        <taxon>Mesoplasma</taxon>
    </lineage>
</organism>
<dbReference type="PANTHER" id="PTHR42976">
    <property type="entry name" value="BIFUNCTIONAL CHITINASE/LYSOZYME-RELATED"/>
    <property type="match status" value="1"/>
</dbReference>
<accession>A0A2K9BJI7</accession>
<keyword evidence="3" id="KW-0732">Signal</keyword>
<dbReference type="InterPro" id="IPR054816">
    <property type="entry name" value="Lipoprotein_mollicutes-type_CS"/>
</dbReference>
<feature type="signal peptide" evidence="3">
    <location>
        <begin position="1"/>
        <end position="20"/>
    </location>
</feature>
<dbReference type="EMBL" id="CP025257">
    <property type="protein sequence ID" value="AUF83436.1"/>
    <property type="molecule type" value="Genomic_DNA"/>
</dbReference>
<evidence type="ECO:0000313" key="4">
    <source>
        <dbReference type="EMBL" id="AUF83436.1"/>
    </source>
</evidence>
<name>A0A2K9BJI7_9MOLU</name>